<dbReference type="PANTHER" id="PTHR42928:SF5">
    <property type="entry name" value="BLR1237 PROTEIN"/>
    <property type="match status" value="1"/>
</dbReference>
<feature type="signal peptide" evidence="2">
    <location>
        <begin position="1"/>
        <end position="34"/>
    </location>
</feature>
<dbReference type="PANTHER" id="PTHR42928">
    <property type="entry name" value="TRICARBOXYLATE-BINDING PROTEIN"/>
    <property type="match status" value="1"/>
</dbReference>
<organism evidence="3 4">
    <name type="scientific">Isoalcanivorax beigongshangi</name>
    <dbReference type="NCBI Taxonomy" id="3238810"/>
    <lineage>
        <taxon>Bacteria</taxon>
        <taxon>Pseudomonadati</taxon>
        <taxon>Pseudomonadota</taxon>
        <taxon>Gammaproteobacteria</taxon>
        <taxon>Oceanospirillales</taxon>
        <taxon>Alcanivoracaceae</taxon>
        <taxon>Isoalcanivorax</taxon>
    </lineage>
</organism>
<dbReference type="Gene3D" id="3.40.190.10">
    <property type="entry name" value="Periplasmic binding protein-like II"/>
    <property type="match status" value="1"/>
</dbReference>
<dbReference type="SUPFAM" id="SSF53850">
    <property type="entry name" value="Periplasmic binding protein-like II"/>
    <property type="match status" value="1"/>
</dbReference>
<dbReference type="PIRSF" id="PIRSF017082">
    <property type="entry name" value="YflP"/>
    <property type="match status" value="1"/>
</dbReference>
<comment type="similarity">
    <text evidence="1">Belongs to the UPF0065 (bug) family.</text>
</comment>
<keyword evidence="2" id="KW-0732">Signal</keyword>
<evidence type="ECO:0000313" key="3">
    <source>
        <dbReference type="EMBL" id="MEY1662348.1"/>
    </source>
</evidence>
<feature type="chain" id="PRO_5046239889" evidence="2">
    <location>
        <begin position="35"/>
        <end position="332"/>
    </location>
</feature>
<dbReference type="InterPro" id="IPR042100">
    <property type="entry name" value="Bug_dom1"/>
</dbReference>
<gene>
    <name evidence="3" type="ORF">AB5I84_09335</name>
</gene>
<dbReference type="RefSeq" id="WP_369455584.1">
    <property type="nucleotide sequence ID" value="NZ_JBGCUO010000001.1"/>
</dbReference>
<dbReference type="Pfam" id="PF03401">
    <property type="entry name" value="TctC"/>
    <property type="match status" value="1"/>
</dbReference>
<comment type="caution">
    <text evidence="3">The sequence shown here is derived from an EMBL/GenBank/DDBJ whole genome shotgun (WGS) entry which is preliminary data.</text>
</comment>
<keyword evidence="4" id="KW-1185">Reference proteome</keyword>
<dbReference type="EMBL" id="JBGCUO010000001">
    <property type="protein sequence ID" value="MEY1662348.1"/>
    <property type="molecule type" value="Genomic_DNA"/>
</dbReference>
<dbReference type="Gene3D" id="3.40.190.150">
    <property type="entry name" value="Bordetella uptake gene, domain 1"/>
    <property type="match status" value="1"/>
</dbReference>
<protein>
    <submittedName>
        <fullName evidence="3">Bug family tripartite tricarboxylate transporter substrate binding protein</fullName>
    </submittedName>
</protein>
<evidence type="ECO:0000256" key="1">
    <source>
        <dbReference type="ARBA" id="ARBA00006987"/>
    </source>
</evidence>
<dbReference type="InterPro" id="IPR005064">
    <property type="entry name" value="BUG"/>
</dbReference>
<accession>A0ABV4AHN9</accession>
<dbReference type="CDD" id="cd13578">
    <property type="entry name" value="PBP2_Bug27"/>
    <property type="match status" value="1"/>
</dbReference>
<sequence length="332" mass="35695">MMTTTTSPSNLIRRALRRALLAVAVLGVATGAQGAYPDKPVRLVVPYPAGGGADTIARTLGKELSERWQRPVIIDNRPGASGITGGNAVARAKPDGLTLLLGITAMAQLPALYANLPFDVRKDFEPISEIARSQDFLVVPNRFGISSLEQFLARMKAEPGEHSYGSYGTGTSSHIHGEMLRKQAGLDLVHVPYRGAAPLITDVLGERLTLGVVDTGSVRSHLNTGRFEVLAVTGAERSPLLPETPTLTELGYRDYEPYGWYALFAPAGVPTAILDELSEAVQTIVAQDNVQDILHGLGLRPVGNSRSEFAKIYDADVGTWTRVIEDTGIRLE</sequence>
<evidence type="ECO:0000313" key="4">
    <source>
        <dbReference type="Proteomes" id="UP001562065"/>
    </source>
</evidence>
<dbReference type="Proteomes" id="UP001562065">
    <property type="component" value="Unassembled WGS sequence"/>
</dbReference>
<evidence type="ECO:0000256" key="2">
    <source>
        <dbReference type="SAM" id="SignalP"/>
    </source>
</evidence>
<name>A0ABV4AHN9_9GAMM</name>
<proteinExistence type="inferred from homology"/>
<reference evidence="3 4" key="1">
    <citation type="submission" date="2024-07" db="EMBL/GenBank/DDBJ databases">
        <authorList>
            <person name="Ren Q."/>
        </authorList>
    </citation>
    <scope>NUCLEOTIDE SEQUENCE [LARGE SCALE GENOMIC DNA]</scope>
    <source>
        <strain evidence="3 4">REN37</strain>
    </source>
</reference>